<dbReference type="InterPro" id="IPR038336">
    <property type="entry name" value="NET_sf"/>
</dbReference>
<reference evidence="3" key="1">
    <citation type="submission" date="2018-08" db="EMBL/GenBank/DDBJ databases">
        <authorList>
            <person name="Rossello M."/>
        </authorList>
    </citation>
    <scope>NUCLEOTIDE SEQUENCE [LARGE SCALE GENOMIC DNA]</scope>
    <source>
        <strain evidence="3">cv. Chinese Spring</strain>
    </source>
</reference>
<dbReference type="AlphaFoldDB" id="A0A3B6MPS9"/>
<dbReference type="InterPro" id="IPR052442">
    <property type="entry name" value="Env_Response_Regulator"/>
</dbReference>
<dbReference type="PANTHER" id="PTHR46136:SF18">
    <property type="entry name" value="NET DOMAIN-CONTAINING PROTEIN"/>
    <property type="match status" value="1"/>
</dbReference>
<accession>A0A3B6MPS9</accession>
<dbReference type="Gramene" id="TraesROB_scaffold_065315_01G000200.1">
    <property type="protein sequence ID" value="TraesROB_scaffold_065315_01G000200.1"/>
    <property type="gene ID" value="TraesROB_scaffold_065315_01G000200"/>
</dbReference>
<dbReference type="Gramene" id="TraesLDM5D03G03118450.1">
    <property type="protein sequence ID" value="TraesLDM5D03G03118450.1.CDS1"/>
    <property type="gene ID" value="TraesLDM5D03G03118450"/>
</dbReference>
<dbReference type="Gramene" id="TraesSTA5D03G03104580.1">
    <property type="protein sequence ID" value="TraesSTA5D03G03104580.1.CDS1"/>
    <property type="gene ID" value="TraesSTA5D03G03104580"/>
</dbReference>
<feature type="compositionally biased region" description="Basic and acidic residues" evidence="1">
    <location>
        <begin position="360"/>
        <end position="369"/>
    </location>
</feature>
<dbReference type="Gramene" id="TraesCS5D03G0467100.1">
    <property type="protein sequence ID" value="TraesCS5D03G0467100.1.CDS1"/>
    <property type="gene ID" value="TraesCS5D03G0467100"/>
</dbReference>
<protein>
    <recommendedName>
        <fullName evidence="2">NET domain-containing protein</fullName>
    </recommendedName>
</protein>
<dbReference type="PROSITE" id="PS51525">
    <property type="entry name" value="NET"/>
    <property type="match status" value="1"/>
</dbReference>
<name>A0A3B6MPS9_WHEAT</name>
<dbReference type="Gramene" id="TraesSYM5D03G03053680.1">
    <property type="protein sequence ID" value="TraesSYM5D03G03053680.1.CDS1"/>
    <property type="gene ID" value="TraesSYM5D03G03053680"/>
</dbReference>
<dbReference type="EnsemblPlants" id="TraesCS5D02G197800.1">
    <property type="protein sequence ID" value="TraesCS5D02G197800.1.cds1"/>
    <property type="gene ID" value="TraesCS5D02G197800"/>
</dbReference>
<evidence type="ECO:0000259" key="2">
    <source>
        <dbReference type="PROSITE" id="PS51525"/>
    </source>
</evidence>
<feature type="compositionally biased region" description="Acidic residues" evidence="1">
    <location>
        <begin position="236"/>
        <end position="245"/>
    </location>
</feature>
<dbReference type="Gramene" id="TraesJUL5D03G03138910.1">
    <property type="protein sequence ID" value="TraesJUL5D03G03138910.1.CDS1"/>
    <property type="gene ID" value="TraesJUL5D03G03138910"/>
</dbReference>
<feature type="compositionally biased region" description="Basic residues" evidence="1">
    <location>
        <begin position="103"/>
        <end position="113"/>
    </location>
</feature>
<dbReference type="SMR" id="A0A3B6MPS9"/>
<evidence type="ECO:0000313" key="4">
    <source>
        <dbReference type="Proteomes" id="UP000019116"/>
    </source>
</evidence>
<feature type="compositionally biased region" description="Low complexity" evidence="1">
    <location>
        <begin position="291"/>
        <end position="306"/>
    </location>
</feature>
<dbReference type="Gramene" id="TraesMAC5D03G03112520.1">
    <property type="protein sequence ID" value="TraesMAC5D03G03112520.1.CDS1"/>
    <property type="gene ID" value="TraesMAC5D03G03112520"/>
</dbReference>
<feature type="region of interest" description="Disordered" evidence="1">
    <location>
        <begin position="176"/>
        <end position="369"/>
    </location>
</feature>
<feature type="region of interest" description="Disordered" evidence="1">
    <location>
        <begin position="402"/>
        <end position="425"/>
    </location>
</feature>
<dbReference type="OMA" id="EWHQDGP"/>
<sequence length="425" mass="46879">MEVAYPYGGELTRKHGFVTGQPFDAKTGITSGPKRAREMEILRQRFQAELVAVRGLLHKAAAVLVPALSPSAPRVRSRPGFLAEEEEPPVKKRKASPPVPVINRKKAPTKKKMTASEREMFAEDLELFVAEIPDHLVELLKKHSCATRPGEIEIDVHALDDAAVVELQEQVDKFAREKRAANPSPQEWHQDGPTVMAEEGEEDEEVDICGGVSPLAIVPQRPLQERHQDGPKSMAEEEEEEEDVDICGGVSPLPIVPAPLLLVEDETASGSPSSSSSSSDTDSSDSDSDTDSGSSDSGSEHSGGSDSDSDSDEIVDSPAPAITPPTGEQLARALERQRKEATSRAREKARQEVLQTEKMAMPDDTLHPEDLKRLGIDEYNTARPNNLLRQIGLFRKLDDDDWKQQQHYHHRQSFEEDLEEGEIRS</sequence>
<dbReference type="Gramene" id="TraesJAG5D03G03112660.1">
    <property type="protein sequence ID" value="TraesJAG5D03G03112660.1.CDS1"/>
    <property type="gene ID" value="TraesJAG5D03G03112660"/>
</dbReference>
<dbReference type="Gramene" id="TraesNOR5D03G03143450.1">
    <property type="protein sequence ID" value="TraesNOR5D03G03143450.1.CDS1"/>
    <property type="gene ID" value="TraesNOR5D03G03143450"/>
</dbReference>
<dbReference type="STRING" id="4565.A0A3B6MPS9"/>
<feature type="compositionally biased region" description="Low complexity" evidence="1">
    <location>
        <begin position="250"/>
        <end position="262"/>
    </location>
</feature>
<dbReference type="OrthoDB" id="696531at2759"/>
<evidence type="ECO:0000256" key="1">
    <source>
        <dbReference type="SAM" id="MobiDB-lite"/>
    </source>
</evidence>
<feature type="compositionally biased region" description="Acidic residues" evidence="1">
    <location>
        <begin position="198"/>
        <end position="207"/>
    </location>
</feature>
<feature type="region of interest" description="Disordered" evidence="1">
    <location>
        <begin position="78"/>
        <end position="114"/>
    </location>
</feature>
<dbReference type="Pfam" id="PF17035">
    <property type="entry name" value="BET"/>
    <property type="match status" value="1"/>
</dbReference>
<feature type="compositionally biased region" description="Low complexity" evidence="1">
    <location>
        <begin position="269"/>
        <end position="281"/>
    </location>
</feature>
<dbReference type="Gramene" id="TraesCS5D02G197800.1">
    <property type="protein sequence ID" value="TraesCS5D02G197800.1.cds1"/>
    <property type="gene ID" value="TraesCS5D02G197800"/>
</dbReference>
<dbReference type="PANTHER" id="PTHR46136">
    <property type="entry name" value="TRANSCRIPTION FACTOR GTE8"/>
    <property type="match status" value="1"/>
</dbReference>
<feature type="compositionally biased region" description="Acidic residues" evidence="1">
    <location>
        <begin position="415"/>
        <end position="425"/>
    </location>
</feature>
<reference evidence="3" key="2">
    <citation type="submission" date="2018-10" db="UniProtKB">
        <authorList>
            <consortium name="EnsemblPlants"/>
        </authorList>
    </citation>
    <scope>IDENTIFICATION</scope>
</reference>
<evidence type="ECO:0000313" key="3">
    <source>
        <dbReference type="EnsemblPlants" id="TraesCS5D02G197800.1.cds1"/>
    </source>
</evidence>
<dbReference type="Gramene" id="TraesARI5D03G03067280.1">
    <property type="protein sequence ID" value="TraesARI5D03G03067280.1.CDS1"/>
    <property type="gene ID" value="TraesARI5D03G03067280"/>
</dbReference>
<dbReference type="InterPro" id="IPR027353">
    <property type="entry name" value="NET_dom"/>
</dbReference>
<organism evidence="3">
    <name type="scientific">Triticum aestivum</name>
    <name type="common">Wheat</name>
    <dbReference type="NCBI Taxonomy" id="4565"/>
    <lineage>
        <taxon>Eukaryota</taxon>
        <taxon>Viridiplantae</taxon>
        <taxon>Streptophyta</taxon>
        <taxon>Embryophyta</taxon>
        <taxon>Tracheophyta</taxon>
        <taxon>Spermatophyta</taxon>
        <taxon>Magnoliopsida</taxon>
        <taxon>Liliopsida</taxon>
        <taxon>Poales</taxon>
        <taxon>Poaceae</taxon>
        <taxon>BOP clade</taxon>
        <taxon>Pooideae</taxon>
        <taxon>Triticodae</taxon>
        <taxon>Triticeae</taxon>
        <taxon>Triticinae</taxon>
        <taxon>Triticum</taxon>
    </lineage>
</organism>
<dbReference type="Gramene" id="TraesCAD_scaffold_046951_01G000300.1">
    <property type="protein sequence ID" value="TraesCAD_scaffold_046951_01G000300.1"/>
    <property type="gene ID" value="TraesCAD_scaffold_046951_01G000300"/>
</dbReference>
<feature type="domain" description="NET" evidence="2">
    <location>
        <begin position="103"/>
        <end position="182"/>
    </location>
</feature>
<proteinExistence type="predicted"/>
<keyword evidence="4" id="KW-1185">Reference proteome</keyword>
<dbReference type="Gramene" id="TraesWEE_scaffold_001847_01G000300.1">
    <property type="protein sequence ID" value="TraesWEE_scaffold_001847_01G000300.1"/>
    <property type="gene ID" value="TraesWEE_scaffold_001847_01G000300"/>
</dbReference>
<dbReference type="Gramene" id="TraesPARA_EIv1.0_1810670.1">
    <property type="protein sequence ID" value="TraesPARA_EIv1.0_1810670.1.CDS1"/>
    <property type="gene ID" value="TraesPARA_EIv1.0_1810670"/>
</dbReference>
<dbReference type="Gene3D" id="1.20.1270.220">
    <property type="match status" value="1"/>
</dbReference>
<dbReference type="Proteomes" id="UP000019116">
    <property type="component" value="Chromosome 5D"/>
</dbReference>
<dbReference type="Gramene" id="TraesLAC5D03G03069620.1">
    <property type="protein sequence ID" value="TraesLAC5D03G03069620.1.CDS1"/>
    <property type="gene ID" value="TraesLAC5D03G03069620"/>
</dbReference>
<feature type="compositionally biased region" description="Basic and acidic residues" evidence="1">
    <location>
        <begin position="333"/>
        <end position="351"/>
    </location>
</feature>
<dbReference type="Gramene" id="TraesCLE_scaffold_082507_01G000100.1">
    <property type="protein sequence ID" value="TraesCLE_scaffold_082507_01G000100.1"/>
    <property type="gene ID" value="TraesCLE_scaffold_082507_01G000100"/>
</dbReference>